<reference evidence="2" key="1">
    <citation type="submission" date="2021-10" db="EMBL/GenBank/DDBJ databases">
        <title>Tropical sea cucumber genome reveals ecological adaptation and Cuvierian tubules defense mechanism.</title>
        <authorList>
            <person name="Chen T."/>
        </authorList>
    </citation>
    <scope>NUCLEOTIDE SEQUENCE</scope>
    <source>
        <strain evidence="2">Nanhai2018</strain>
        <tissue evidence="2">Muscle</tissue>
    </source>
</reference>
<evidence type="ECO:0000313" key="2">
    <source>
        <dbReference type="EMBL" id="KAJ8020486.1"/>
    </source>
</evidence>
<evidence type="ECO:0000256" key="1">
    <source>
        <dbReference type="SAM" id="MobiDB-lite"/>
    </source>
</evidence>
<feature type="compositionally biased region" description="Polar residues" evidence="1">
    <location>
        <begin position="119"/>
        <end position="134"/>
    </location>
</feature>
<dbReference type="PANTHER" id="PTHR31909:SF2">
    <property type="entry name" value="RIKEN CDNA 2410004P03 GENE"/>
    <property type="match status" value="1"/>
</dbReference>
<organism evidence="2 3">
    <name type="scientific">Holothuria leucospilota</name>
    <name type="common">Black long sea cucumber</name>
    <name type="synonym">Mertensiothuria leucospilota</name>
    <dbReference type="NCBI Taxonomy" id="206669"/>
    <lineage>
        <taxon>Eukaryota</taxon>
        <taxon>Metazoa</taxon>
        <taxon>Echinodermata</taxon>
        <taxon>Eleutherozoa</taxon>
        <taxon>Echinozoa</taxon>
        <taxon>Holothuroidea</taxon>
        <taxon>Aspidochirotacea</taxon>
        <taxon>Aspidochirotida</taxon>
        <taxon>Holothuriidae</taxon>
        <taxon>Holothuria</taxon>
    </lineage>
</organism>
<dbReference type="EMBL" id="JAIZAY010000022">
    <property type="protein sequence ID" value="KAJ8020486.1"/>
    <property type="molecule type" value="Genomic_DNA"/>
</dbReference>
<dbReference type="InterPro" id="IPR020339">
    <property type="entry name" value="C20orf85-like"/>
</dbReference>
<accession>A0A9Q0YFB0</accession>
<dbReference type="PANTHER" id="PTHR31909">
    <property type="entry name" value="CHROMOSOME 20 ORF85 FAMILY MEMBER"/>
    <property type="match status" value="1"/>
</dbReference>
<gene>
    <name evidence="2" type="ORF">HOLleu_40087</name>
</gene>
<dbReference type="OrthoDB" id="9972212at2759"/>
<feature type="region of interest" description="Disordered" evidence="1">
    <location>
        <begin position="114"/>
        <end position="134"/>
    </location>
</feature>
<keyword evidence="3" id="KW-1185">Reference proteome</keyword>
<dbReference type="Proteomes" id="UP001152320">
    <property type="component" value="Chromosome 22"/>
</dbReference>
<evidence type="ECO:0000313" key="3">
    <source>
        <dbReference type="Proteomes" id="UP001152320"/>
    </source>
</evidence>
<dbReference type="Pfam" id="PF14945">
    <property type="entry name" value="LLC1"/>
    <property type="match status" value="1"/>
</dbReference>
<name>A0A9Q0YFB0_HOLLE</name>
<comment type="caution">
    <text evidence="2">The sequence shown here is derived from an EMBL/GenBank/DDBJ whole genome shotgun (WGS) entry which is preliminary data.</text>
</comment>
<sequence length="174" mass="20022">MAHIYVDRSTSAGYRIKVPRPKSSYHENCIPAAQRAAETQAATRQEIVSDPNGAGASVISTTGRPFTRRDYDECHQVNGDKIWRESCTREKNAITKWEQTCGFMKDFDQHGNVKERPDTPSNLSVYSDDVPNTNNQRIGHWQRKSRVSRSMVTLQHRLSKTNRRKHNKELICYD</sequence>
<dbReference type="AlphaFoldDB" id="A0A9Q0YFB0"/>
<proteinExistence type="predicted"/>
<protein>
    <submittedName>
        <fullName evidence="2">Uncharacterized protein</fullName>
    </submittedName>
</protein>